<dbReference type="InterPro" id="IPR000515">
    <property type="entry name" value="MetI-like"/>
</dbReference>
<keyword evidence="7 8" id="KW-0472">Membrane</keyword>
<comment type="subcellular location">
    <subcellularLocation>
        <location evidence="1 8">Cell membrane</location>
        <topology evidence="1 8">Multi-pass membrane protein</topology>
    </subcellularLocation>
</comment>
<gene>
    <name evidence="10" type="ORF">JFL75_17510</name>
</gene>
<dbReference type="RefSeq" id="WP_215626010.1">
    <property type="nucleotide sequence ID" value="NZ_CP067089.2"/>
</dbReference>
<proteinExistence type="inferred from homology"/>
<comment type="similarity">
    <text evidence="8">Belongs to the binding-protein-dependent transport system permease family.</text>
</comment>
<evidence type="ECO:0000256" key="2">
    <source>
        <dbReference type="ARBA" id="ARBA00020515"/>
    </source>
</evidence>
<dbReference type="PANTHER" id="PTHR43744">
    <property type="entry name" value="ABC TRANSPORTER PERMEASE PROTEIN MG189-RELATED-RELATED"/>
    <property type="match status" value="1"/>
</dbReference>
<dbReference type="Proteomes" id="UP000595917">
    <property type="component" value="Chromosome"/>
</dbReference>
<name>A0A7T8B8K3_9SPIR</name>
<dbReference type="CDD" id="cd06261">
    <property type="entry name" value="TM_PBP2"/>
    <property type="match status" value="1"/>
</dbReference>
<evidence type="ECO:0000256" key="7">
    <source>
        <dbReference type="ARBA" id="ARBA00023136"/>
    </source>
</evidence>
<reference evidence="10" key="1">
    <citation type="submission" date="2021-01" db="EMBL/GenBank/DDBJ databases">
        <title>Description of Breznakiella homolactica.</title>
        <authorList>
            <person name="Song Y."/>
            <person name="Brune A."/>
        </authorList>
    </citation>
    <scope>NUCLEOTIDE SEQUENCE</scope>
    <source>
        <strain evidence="10">RmG30</strain>
    </source>
</reference>
<dbReference type="GO" id="GO:0055085">
    <property type="term" value="P:transmembrane transport"/>
    <property type="evidence" value="ECO:0007669"/>
    <property type="project" value="InterPro"/>
</dbReference>
<accession>A0A7T8B8K3</accession>
<evidence type="ECO:0000256" key="1">
    <source>
        <dbReference type="ARBA" id="ARBA00004651"/>
    </source>
</evidence>
<keyword evidence="6 8" id="KW-1133">Transmembrane helix</keyword>
<keyword evidence="4" id="KW-1003">Cell membrane</keyword>
<dbReference type="Pfam" id="PF00528">
    <property type="entry name" value="BPD_transp_1"/>
    <property type="match status" value="1"/>
</dbReference>
<evidence type="ECO:0000313" key="10">
    <source>
        <dbReference type="EMBL" id="QQO08704.1"/>
    </source>
</evidence>
<keyword evidence="11" id="KW-1185">Reference proteome</keyword>
<evidence type="ECO:0000256" key="4">
    <source>
        <dbReference type="ARBA" id="ARBA00022475"/>
    </source>
</evidence>
<feature type="transmembrane region" description="Helical" evidence="8">
    <location>
        <begin position="79"/>
        <end position="98"/>
    </location>
</feature>
<evidence type="ECO:0000313" key="11">
    <source>
        <dbReference type="Proteomes" id="UP000595917"/>
    </source>
</evidence>
<dbReference type="AlphaFoldDB" id="A0A7T8B8K3"/>
<evidence type="ECO:0000259" key="9">
    <source>
        <dbReference type="PROSITE" id="PS50928"/>
    </source>
</evidence>
<dbReference type="KEGG" id="bhc:JFL75_17510"/>
<evidence type="ECO:0000256" key="8">
    <source>
        <dbReference type="RuleBase" id="RU363032"/>
    </source>
</evidence>
<dbReference type="SUPFAM" id="SSF161098">
    <property type="entry name" value="MetI-like"/>
    <property type="match status" value="1"/>
</dbReference>
<dbReference type="InterPro" id="IPR035906">
    <property type="entry name" value="MetI-like_sf"/>
</dbReference>
<feature type="transmembrane region" description="Helical" evidence="8">
    <location>
        <begin position="145"/>
        <end position="164"/>
    </location>
</feature>
<feature type="transmembrane region" description="Helical" evidence="8">
    <location>
        <begin position="110"/>
        <end position="133"/>
    </location>
</feature>
<keyword evidence="5 8" id="KW-0812">Transmembrane</keyword>
<keyword evidence="3 8" id="KW-0813">Transport</keyword>
<feature type="transmembrane region" description="Helical" evidence="8">
    <location>
        <begin position="247"/>
        <end position="268"/>
    </location>
</feature>
<feature type="transmembrane region" description="Helical" evidence="8">
    <location>
        <begin position="12"/>
        <end position="34"/>
    </location>
</feature>
<protein>
    <recommendedName>
        <fullName evidence="2">sn-glycerol-3-phosphate transport system permease protein UgpE</fullName>
    </recommendedName>
</protein>
<dbReference type="PANTHER" id="PTHR43744:SF8">
    <property type="entry name" value="SN-GLYCEROL-3-PHOSPHATE TRANSPORT SYSTEM PERMEASE PROTEIN UGPE"/>
    <property type="match status" value="1"/>
</dbReference>
<dbReference type="PROSITE" id="PS50928">
    <property type="entry name" value="ABC_TM1"/>
    <property type="match status" value="1"/>
</dbReference>
<evidence type="ECO:0000256" key="3">
    <source>
        <dbReference type="ARBA" id="ARBA00022448"/>
    </source>
</evidence>
<sequence>MISKANTKHRAVRLLFEILILVAVAVINLLPIYWGVVTSLKSPQDISSYPPKLAGFDVVWTHYRQIMNSGFLQSLLNSVFYSGSSIIAGVILGYLAGYGFQRTRFPFRKILFYIVLAGIPLSVGSSALLIPNYLYLMKIGLTNRWFTLIILYTAYNLPMAIWILRGGVAGVPIEIEEAAAIDGCSRFYIVSSLVPKMMTPSIASSALFIFIGAWNEFIAAAVMIDKPALRSVQLSIYYYQGFYGREWGPLTAAAVVAIIPILLVFSILGRLMVSGMTAGAVKE</sequence>
<feature type="domain" description="ABC transmembrane type-1" evidence="9">
    <location>
        <begin position="75"/>
        <end position="268"/>
    </location>
</feature>
<evidence type="ECO:0000256" key="5">
    <source>
        <dbReference type="ARBA" id="ARBA00022692"/>
    </source>
</evidence>
<evidence type="ECO:0000256" key="6">
    <source>
        <dbReference type="ARBA" id="ARBA00022989"/>
    </source>
</evidence>
<organism evidence="10 11">
    <name type="scientific">Breznakiella homolactica</name>
    <dbReference type="NCBI Taxonomy" id="2798577"/>
    <lineage>
        <taxon>Bacteria</taxon>
        <taxon>Pseudomonadati</taxon>
        <taxon>Spirochaetota</taxon>
        <taxon>Spirochaetia</taxon>
        <taxon>Spirochaetales</taxon>
        <taxon>Breznakiellaceae</taxon>
        <taxon>Breznakiella</taxon>
    </lineage>
</organism>
<dbReference type="GO" id="GO:0005886">
    <property type="term" value="C:plasma membrane"/>
    <property type="evidence" value="ECO:0007669"/>
    <property type="project" value="UniProtKB-SubCell"/>
</dbReference>
<dbReference type="Gene3D" id="1.10.3720.10">
    <property type="entry name" value="MetI-like"/>
    <property type="match status" value="1"/>
</dbReference>
<dbReference type="EMBL" id="CP067089">
    <property type="protein sequence ID" value="QQO08704.1"/>
    <property type="molecule type" value="Genomic_DNA"/>
</dbReference>
<feature type="transmembrane region" description="Helical" evidence="8">
    <location>
        <begin position="202"/>
        <end position="224"/>
    </location>
</feature>